<organism evidence="16">
    <name type="scientific">Absidia glauca</name>
    <name type="common">Pin mould</name>
    <dbReference type="NCBI Taxonomy" id="4829"/>
    <lineage>
        <taxon>Eukaryota</taxon>
        <taxon>Fungi</taxon>
        <taxon>Fungi incertae sedis</taxon>
        <taxon>Mucoromycota</taxon>
        <taxon>Mucoromycotina</taxon>
        <taxon>Mucoromycetes</taxon>
        <taxon>Mucorales</taxon>
        <taxon>Cunninghamellaceae</taxon>
        <taxon>Absidia</taxon>
    </lineage>
</organism>
<dbReference type="PROSITE" id="PS50893">
    <property type="entry name" value="ABC_TRANSPORTER_2"/>
    <property type="match status" value="2"/>
</dbReference>
<keyword evidence="10 13" id="KW-0472">Membrane</keyword>
<dbReference type="SMART" id="SM00382">
    <property type="entry name" value="AAA"/>
    <property type="match status" value="2"/>
</dbReference>
<keyword evidence="17" id="KW-1185">Reference proteome</keyword>
<keyword evidence="6" id="KW-0547">Nucleotide-binding</keyword>
<feature type="compositionally biased region" description="Polar residues" evidence="12">
    <location>
        <begin position="58"/>
        <end position="71"/>
    </location>
</feature>
<evidence type="ECO:0000256" key="11">
    <source>
        <dbReference type="ARBA" id="ARBA00023180"/>
    </source>
</evidence>
<evidence type="ECO:0000256" key="13">
    <source>
        <dbReference type="SAM" id="Phobius"/>
    </source>
</evidence>
<dbReference type="Pfam" id="PF00664">
    <property type="entry name" value="ABC_membrane"/>
    <property type="match status" value="2"/>
</dbReference>
<dbReference type="STRING" id="4829.A0A168S9S0"/>
<feature type="transmembrane region" description="Helical" evidence="13">
    <location>
        <begin position="151"/>
        <end position="175"/>
    </location>
</feature>
<evidence type="ECO:0000256" key="2">
    <source>
        <dbReference type="ARBA" id="ARBA00007577"/>
    </source>
</evidence>
<evidence type="ECO:0008006" key="18">
    <source>
        <dbReference type="Google" id="ProtNLM"/>
    </source>
</evidence>
<feature type="domain" description="ABC transporter" evidence="14">
    <location>
        <begin position="431"/>
        <end position="668"/>
    </location>
</feature>
<feature type="domain" description="ABC transporter" evidence="14">
    <location>
        <begin position="1092"/>
        <end position="1333"/>
    </location>
</feature>
<keyword evidence="11" id="KW-0325">Glycoprotein</keyword>
<dbReference type="InParanoid" id="A0A168S9S0"/>
<dbReference type="CDD" id="cd18577">
    <property type="entry name" value="ABC_6TM_Pgp_ABCB1_D1_like"/>
    <property type="match status" value="1"/>
</dbReference>
<dbReference type="GO" id="GO:0005524">
    <property type="term" value="F:ATP binding"/>
    <property type="evidence" value="ECO:0007669"/>
    <property type="project" value="UniProtKB-KW"/>
</dbReference>
<feature type="transmembrane region" description="Helical" evidence="13">
    <location>
        <begin position="765"/>
        <end position="790"/>
    </location>
</feature>
<dbReference type="InterPro" id="IPR011527">
    <property type="entry name" value="ABC1_TM_dom"/>
</dbReference>
<evidence type="ECO:0000256" key="1">
    <source>
        <dbReference type="ARBA" id="ARBA00004141"/>
    </source>
</evidence>
<dbReference type="OrthoDB" id="6500128at2759"/>
<dbReference type="PROSITE" id="PS50929">
    <property type="entry name" value="ABC_TM1F"/>
    <property type="match status" value="2"/>
</dbReference>
<evidence type="ECO:0000259" key="14">
    <source>
        <dbReference type="PROSITE" id="PS50893"/>
    </source>
</evidence>
<dbReference type="CDD" id="cd03249">
    <property type="entry name" value="ABC_MTABC3_MDL1_MDL2"/>
    <property type="match status" value="2"/>
</dbReference>
<feature type="transmembrane region" description="Helical" evidence="13">
    <location>
        <begin position="252"/>
        <end position="273"/>
    </location>
</feature>
<dbReference type="Gene3D" id="1.20.1560.10">
    <property type="entry name" value="ABC transporter type 1, transmembrane domain"/>
    <property type="match status" value="1"/>
</dbReference>
<dbReference type="SUPFAM" id="SSF52540">
    <property type="entry name" value="P-loop containing nucleoside triphosphate hydrolases"/>
    <property type="match status" value="2"/>
</dbReference>
<dbReference type="FunFam" id="3.40.50.300:FF:000205">
    <property type="entry name" value="ABC transporter B family member 4"/>
    <property type="match status" value="1"/>
</dbReference>
<dbReference type="GO" id="GO:0090374">
    <property type="term" value="P:oligopeptide export from mitochondrion"/>
    <property type="evidence" value="ECO:0007669"/>
    <property type="project" value="TreeGrafter"/>
</dbReference>
<dbReference type="InterPro" id="IPR027417">
    <property type="entry name" value="P-loop_NTPase"/>
</dbReference>
<sequence>MVSRNGGLVLTLNKLFVSELCQIEGSTQAPRNGRRILRLVESPGALVRGMVSHMGKPSSVSVNSMHNTSTDDAIKDNKTPDNKEKKKSIPVHQLFRFASGLDALLIAVALLCSAATGALLPVTIIIFGKYLNVLVGTITSSTDIVAETLPVILVLVYLGIGLFVAAYISQCAWIISGESQTRRIRFRYLNSIMRQEAAWFDKSTEGSLTTRLTTESQLIQEGISEKFGLFVVCMAQLLSGFITALVTNWKLALVTLAATPVMIISAVVMGYFVTRYTEQSQDAYAQAGSVAEQALSGLRTVYAFSMQLHFVERYNKELLNAQRLGYKRGIALGIGSGVLMFAFFGIYALAFWYGSKLVFNQSMTGPTIVVVLEAIITGSVGLMNLPPNLTAIANACGAAQSIFATIDRKSEIDSGVDAGVKLDEKTFSGDIEFKNIRFAYPTRPDVTILESFNLKVKSGQTVALVGKSGSGKSTTVQLMQRFYDPLDGQVLLDGHDLRDLNVGWLRNSIGVVSQEPVLFNMTIRQNILMGASESTPEEAVVAACKTANCHSFIKKLPDGYNTVVGENSVFLSGGQKQRIAIARAILKNPSILLLDEATSALDTQSERLVQKALDAASANRTTLVIAHRLSTIRKADRIVVMERGVLIEQGTHEELVARGEVYADLVKKQEINGEENQAVDTLDHNKLELETLLDEEASSFETGELEPTSGNLEKVVTTTSVVEGPGGRELNAYELELQRKRDEKALKKVQSAPVWRVFRDMRNEWPMLSVGYLCACLSGVPYPIFALLFSKVVVTISVAPDTEPGPFEGANLYSFLFAVVGLVGLVGSGGKATAFELAGEAYSRRLRQKLFKAYLKQEVGYFDRPGNGTGSIITQLSTDTKNVNEMVTKAWGEIIRIAITAIVGVVIAFVYSWQLTLVVLGMVPFLIVAASYEAELEAGFIGTTGNAYSESGEIASEAIKNIRTVASLNQQLHFETQFHQATERPHQLMRRKALLSSLTFGLMQSVAVFTECVAFYAGMRFIANGWITFDQMFTSLMMVMITAMGVGQSMVFTKSFVKAKISAITIFEVLDRQPSIDPDLEGVEPNDVQGDIKFKDVAFAYPTRPDAPVFRGEFNLHAKSNQTVALVGHSGNGKSTVIGMLQRWYDPQQGTVSLDDTNVNTMTLGHLRSQMALVSQEPTLFDISIKENIQLGVNAELPLETIIEACKRSNIYETICQLPDGFDTRVGDKGSQLSGGQKQRVAIARALVRKPKILLLDEATSALDSESEKLVQEALDNVLEDDRSFTTITIAHRLSSIQNSDVICVINDGRVVESGTHQELLRMKGMYAELVEQQSLNVT</sequence>
<dbReference type="PROSITE" id="PS00211">
    <property type="entry name" value="ABC_TRANSPORTER_1"/>
    <property type="match status" value="2"/>
</dbReference>
<evidence type="ECO:0000256" key="9">
    <source>
        <dbReference type="ARBA" id="ARBA00022989"/>
    </source>
</evidence>
<comment type="similarity">
    <text evidence="2">Belongs to the ABC transporter superfamily. ABCB family. Multidrug resistance exporter (TC 3.A.1.201) subfamily.</text>
</comment>
<feature type="transmembrane region" description="Helical" evidence="13">
    <location>
        <begin position="810"/>
        <end position="827"/>
    </location>
</feature>
<evidence type="ECO:0000256" key="7">
    <source>
        <dbReference type="ARBA" id="ARBA00022840"/>
    </source>
</evidence>
<keyword evidence="7" id="KW-0067">ATP-binding</keyword>
<evidence type="ECO:0000313" key="16">
    <source>
        <dbReference type="EMBL" id="SAM08119.1"/>
    </source>
</evidence>
<dbReference type="OMA" id="KFNRNEW"/>
<dbReference type="GO" id="GO:0016887">
    <property type="term" value="F:ATP hydrolysis activity"/>
    <property type="evidence" value="ECO:0007669"/>
    <property type="project" value="InterPro"/>
</dbReference>
<keyword evidence="3" id="KW-0813">Transport</keyword>
<dbReference type="Pfam" id="PF00005">
    <property type="entry name" value="ABC_tran"/>
    <property type="match status" value="2"/>
</dbReference>
<feature type="transmembrane region" description="Helical" evidence="13">
    <location>
        <begin position="330"/>
        <end position="353"/>
    </location>
</feature>
<feature type="region of interest" description="Disordered" evidence="12">
    <location>
        <begin position="56"/>
        <end position="85"/>
    </location>
</feature>
<feature type="domain" description="ABC transmembrane type-1" evidence="15">
    <location>
        <begin position="107"/>
        <end position="394"/>
    </location>
</feature>
<reference evidence="16" key="1">
    <citation type="submission" date="2016-04" db="EMBL/GenBank/DDBJ databases">
        <authorList>
            <person name="Evans L.H."/>
            <person name="Alamgir A."/>
            <person name="Owens N."/>
            <person name="Weber N.D."/>
            <person name="Virtaneva K."/>
            <person name="Barbian K."/>
            <person name="Babar A."/>
            <person name="Rosenke K."/>
        </authorList>
    </citation>
    <scope>NUCLEOTIDE SEQUENCE [LARGE SCALE GENOMIC DNA]</scope>
    <source>
        <strain evidence="16">CBS 101.48</strain>
    </source>
</reference>
<dbReference type="PANTHER" id="PTHR43394:SF27">
    <property type="entry name" value="ATP-DEPENDENT TRANSLOCASE ABCB1-LIKE"/>
    <property type="match status" value="1"/>
</dbReference>
<proteinExistence type="inferred from homology"/>
<dbReference type="FunCoup" id="A0A168S9S0">
    <property type="interactions" value="24"/>
</dbReference>
<dbReference type="EMBL" id="LT554888">
    <property type="protein sequence ID" value="SAM08119.1"/>
    <property type="molecule type" value="Genomic_DNA"/>
</dbReference>
<dbReference type="InterPro" id="IPR003593">
    <property type="entry name" value="AAA+_ATPase"/>
</dbReference>
<dbReference type="GO" id="GO:0005743">
    <property type="term" value="C:mitochondrial inner membrane"/>
    <property type="evidence" value="ECO:0007669"/>
    <property type="project" value="TreeGrafter"/>
</dbReference>
<evidence type="ECO:0000256" key="10">
    <source>
        <dbReference type="ARBA" id="ARBA00023136"/>
    </source>
</evidence>
<feature type="transmembrane region" description="Helical" evidence="13">
    <location>
        <begin position="227"/>
        <end position="246"/>
    </location>
</feature>
<evidence type="ECO:0000256" key="4">
    <source>
        <dbReference type="ARBA" id="ARBA00022692"/>
    </source>
</evidence>
<feature type="transmembrane region" description="Helical" evidence="13">
    <location>
        <begin position="1031"/>
        <end position="1052"/>
    </location>
</feature>
<evidence type="ECO:0000256" key="12">
    <source>
        <dbReference type="SAM" id="MobiDB-lite"/>
    </source>
</evidence>
<feature type="transmembrane region" description="Helical" evidence="13">
    <location>
        <begin position="365"/>
        <end position="385"/>
    </location>
</feature>
<evidence type="ECO:0000313" key="17">
    <source>
        <dbReference type="Proteomes" id="UP000078561"/>
    </source>
</evidence>
<dbReference type="CDD" id="cd18578">
    <property type="entry name" value="ABC_6TM_Pgp_ABCB1_D2_like"/>
    <property type="match status" value="1"/>
</dbReference>
<feature type="transmembrane region" description="Helical" evidence="13">
    <location>
        <begin position="993"/>
        <end position="1019"/>
    </location>
</feature>
<gene>
    <name evidence="16" type="primary">ABSGL_13781.1 scaffold 14339</name>
</gene>
<dbReference type="SUPFAM" id="SSF90123">
    <property type="entry name" value="ABC transporter transmembrane region"/>
    <property type="match status" value="2"/>
</dbReference>
<evidence type="ECO:0000256" key="8">
    <source>
        <dbReference type="ARBA" id="ARBA00022967"/>
    </source>
</evidence>
<evidence type="ECO:0000256" key="6">
    <source>
        <dbReference type="ARBA" id="ARBA00022741"/>
    </source>
</evidence>
<keyword evidence="9 13" id="KW-1133">Transmembrane helix</keyword>
<keyword evidence="8" id="KW-1278">Translocase</keyword>
<dbReference type="InterPro" id="IPR036640">
    <property type="entry name" value="ABC1_TM_sf"/>
</dbReference>
<evidence type="ECO:0000259" key="15">
    <source>
        <dbReference type="PROSITE" id="PS50929"/>
    </source>
</evidence>
<feature type="transmembrane region" description="Helical" evidence="13">
    <location>
        <begin position="894"/>
        <end position="911"/>
    </location>
</feature>
<dbReference type="InterPro" id="IPR017871">
    <property type="entry name" value="ABC_transporter-like_CS"/>
</dbReference>
<feature type="transmembrane region" description="Helical" evidence="13">
    <location>
        <begin position="103"/>
        <end position="131"/>
    </location>
</feature>
<feature type="domain" description="ABC transmembrane type-1" evidence="15">
    <location>
        <begin position="773"/>
        <end position="1058"/>
    </location>
</feature>
<dbReference type="GO" id="GO:0015421">
    <property type="term" value="F:ABC-type oligopeptide transporter activity"/>
    <property type="evidence" value="ECO:0007669"/>
    <property type="project" value="TreeGrafter"/>
</dbReference>
<dbReference type="InterPro" id="IPR039421">
    <property type="entry name" value="Type_1_exporter"/>
</dbReference>
<evidence type="ECO:0000256" key="5">
    <source>
        <dbReference type="ARBA" id="ARBA00022737"/>
    </source>
</evidence>
<comment type="subcellular location">
    <subcellularLocation>
        <location evidence="1">Membrane</location>
        <topology evidence="1">Multi-pass membrane protein</topology>
    </subcellularLocation>
</comment>
<dbReference type="FunFam" id="3.40.50.300:FF:000479">
    <property type="entry name" value="Multidrug resistance protein 1A"/>
    <property type="match status" value="1"/>
</dbReference>
<dbReference type="InterPro" id="IPR003439">
    <property type="entry name" value="ABC_transporter-like_ATP-bd"/>
</dbReference>
<name>A0A168S9S0_ABSGL</name>
<feature type="compositionally biased region" description="Basic and acidic residues" evidence="12">
    <location>
        <begin position="72"/>
        <end position="84"/>
    </location>
</feature>
<keyword evidence="4 13" id="KW-0812">Transmembrane</keyword>
<dbReference type="PANTHER" id="PTHR43394">
    <property type="entry name" value="ATP-DEPENDENT PERMEASE MDL1, MITOCHONDRIAL"/>
    <property type="match status" value="1"/>
</dbReference>
<dbReference type="Gene3D" id="3.40.50.300">
    <property type="entry name" value="P-loop containing nucleotide triphosphate hydrolases"/>
    <property type="match status" value="2"/>
</dbReference>
<dbReference type="Proteomes" id="UP000078561">
    <property type="component" value="Unassembled WGS sequence"/>
</dbReference>
<keyword evidence="5" id="KW-0677">Repeat</keyword>
<evidence type="ECO:0000256" key="3">
    <source>
        <dbReference type="ARBA" id="ARBA00022448"/>
    </source>
</evidence>
<accession>A0A168S9S0</accession>
<protein>
    <recommendedName>
        <fullName evidence="18">Bile salt export pump</fullName>
    </recommendedName>
</protein>